<dbReference type="EMBL" id="NNSR01000013">
    <property type="protein sequence ID" value="PKD32740.1"/>
    <property type="molecule type" value="Genomic_DNA"/>
</dbReference>
<evidence type="ECO:0000313" key="2">
    <source>
        <dbReference type="Proteomes" id="UP000233425"/>
    </source>
</evidence>
<gene>
    <name evidence="1" type="ORF">RBATCC27255_00054</name>
</gene>
<accession>A0A2N0V0H2</accession>
<proteinExistence type="predicted"/>
<keyword evidence="2" id="KW-1185">Reference proteome</keyword>
<comment type="caution">
    <text evidence="1">The sequence shown here is derived from an EMBL/GenBank/DDBJ whole genome shotgun (WGS) entry which is preliminary data.</text>
</comment>
<evidence type="ECO:0000313" key="1">
    <source>
        <dbReference type="EMBL" id="PKD32740.1"/>
    </source>
</evidence>
<name>A0A2N0V0H2_9FIRM</name>
<sequence>MSGLFCVRTEKKRGMILNRIEKQVDRIIAGLKINEALKNVRFIREYGSDEAPSPVNGMTAVVSVRDMSTEKSYIGGYLSPSIKGESYSAGVEIRVYAPATENGSGLSEVVSEILLGLKTADAEKTITHSEAASIEFDPDMNAIYRTVSFNMEFCLCEEV</sequence>
<dbReference type="Proteomes" id="UP000233425">
    <property type="component" value="Unassembled WGS sequence"/>
</dbReference>
<protein>
    <submittedName>
        <fullName evidence="1">Uncharacterized protein</fullName>
    </submittedName>
</protein>
<dbReference type="AlphaFoldDB" id="A0A2N0V0H2"/>
<reference evidence="1" key="1">
    <citation type="journal article" date="2018" name="Environ. Microbiol.">
        <title>Sporulation capability and amylosome conservation among diverse human colonic and rumen isolates of the keystone starch-degrader Ruminococcus bromii.</title>
        <authorList>
            <person name="Mukhopadhya I."/>
            <person name="Morais S."/>
            <person name="Laverde-Gomez J."/>
            <person name="Sheridan P.O."/>
            <person name="Walker A.W."/>
            <person name="Kelly W."/>
            <person name="Klieve A.V."/>
            <person name="Ouwerkerk D."/>
            <person name="Duncan S.H."/>
            <person name="Louis P."/>
            <person name="Koropatkin N."/>
            <person name="Cockburn D."/>
            <person name="Kibler R."/>
            <person name="Cooper P.J."/>
            <person name="Sandoval C."/>
            <person name="Crost E."/>
            <person name="Juge N."/>
            <person name="Bayer E.A."/>
            <person name="Flint H.J."/>
        </authorList>
    </citation>
    <scope>NUCLEOTIDE SEQUENCE [LARGE SCALE GENOMIC DNA]</scope>
    <source>
        <strain evidence="1">ATCC 27255</strain>
    </source>
</reference>
<organism evidence="1 2">
    <name type="scientific">Ruminococcus bromii</name>
    <dbReference type="NCBI Taxonomy" id="40518"/>
    <lineage>
        <taxon>Bacteria</taxon>
        <taxon>Bacillati</taxon>
        <taxon>Bacillota</taxon>
        <taxon>Clostridia</taxon>
        <taxon>Eubacteriales</taxon>
        <taxon>Oscillospiraceae</taxon>
        <taxon>Ruminococcus</taxon>
    </lineage>
</organism>